<dbReference type="Gene3D" id="1.10.287.850">
    <property type="entry name" value="HP0062-like domain"/>
    <property type="match status" value="1"/>
</dbReference>
<gene>
    <name evidence="3" type="ORF">BST11_12710</name>
    <name evidence="2" type="ORF">H7K38_13680</name>
</gene>
<evidence type="ECO:0000259" key="1">
    <source>
        <dbReference type="Pfam" id="PF00934"/>
    </source>
</evidence>
<sequence length="283" mass="28860">MPLLSVVPDLVSEASGNLANIGSTLRNTVAAAMTQTTAIAAPGGDEVSAAITALFAGHAGDFQASSAQATSFHNEFVNLLSGGAAQYVTTEVANAQQNVINAVNAPAQALVGHPLIPTGAGGGAAAAGTPEFTAGTQQYGPITVATTSSANLSTFDAYIGTPIGNLSLVSAHVFVSPDTIGPPEAPLTPMDLHLGFLNNGFGWTLSALPVGANTFEYSFYATNFWDTAQGFYYTQPIFGSWPATASILESYGPLGPTGISFVSQTGEPFVPWIVFNGSPVLAI</sequence>
<reference evidence="2" key="3">
    <citation type="journal article" date="2022" name="BMC Genomics">
        <title>Comparative genome analysis of mycobacteria focusing on tRNA and non-coding RNA.</title>
        <authorList>
            <person name="Behra P.R.K."/>
            <person name="Pettersson B.M.F."/>
            <person name="Ramesh M."/>
            <person name="Das S."/>
            <person name="Dasgupta S."/>
            <person name="Kirsebom L.A."/>
        </authorList>
    </citation>
    <scope>NUCLEOTIDE SEQUENCE</scope>
    <source>
        <strain evidence="2">CCUG 55640</strain>
    </source>
</reference>
<comment type="caution">
    <text evidence="2">The sequence shown here is derived from an EMBL/GenBank/DDBJ whole genome shotgun (WGS) entry which is preliminary data.</text>
</comment>
<keyword evidence="4" id="KW-1185">Reference proteome</keyword>
<name>A0AA41XQY5_9MYCO</name>
<accession>A0AA41XQY5</accession>
<dbReference type="Proteomes" id="UP000192319">
    <property type="component" value="Unassembled WGS sequence"/>
</dbReference>
<proteinExistence type="predicted"/>
<dbReference type="InterPro" id="IPR000084">
    <property type="entry name" value="PE-PGRS_N"/>
</dbReference>
<dbReference type="RefSeq" id="WP_083138313.1">
    <property type="nucleotide sequence ID" value="NZ_JACKVH010000012.1"/>
</dbReference>
<feature type="domain" description="PE" evidence="1">
    <location>
        <begin position="4"/>
        <end position="94"/>
    </location>
</feature>
<protein>
    <submittedName>
        <fullName evidence="2">PE family protein</fullName>
    </submittedName>
</protein>
<dbReference type="Pfam" id="PF00934">
    <property type="entry name" value="PE"/>
    <property type="match status" value="1"/>
</dbReference>
<dbReference type="Proteomes" id="UP001141650">
    <property type="component" value="Unassembled WGS sequence"/>
</dbReference>
<dbReference type="InterPro" id="IPR038332">
    <property type="entry name" value="PPE_sf"/>
</dbReference>
<dbReference type="AlphaFoldDB" id="A0AA41XQY5"/>
<dbReference type="SUPFAM" id="SSF140459">
    <property type="entry name" value="PE/PPE dimer-like"/>
    <property type="match status" value="1"/>
</dbReference>
<organism evidence="2 5">
    <name type="scientific">Mycobacterium alsense</name>
    <dbReference type="NCBI Taxonomy" id="324058"/>
    <lineage>
        <taxon>Bacteria</taxon>
        <taxon>Bacillati</taxon>
        <taxon>Actinomycetota</taxon>
        <taxon>Actinomycetes</taxon>
        <taxon>Mycobacteriales</taxon>
        <taxon>Mycobacteriaceae</taxon>
        <taxon>Mycobacterium</taxon>
    </lineage>
</organism>
<reference evidence="3 4" key="1">
    <citation type="submission" date="2017-02" db="EMBL/GenBank/DDBJ databases">
        <title>The new phylogeny of genus Mycobacterium.</title>
        <authorList>
            <person name="Tortoli E."/>
            <person name="Trovato A."/>
            <person name="Cirillo D.M."/>
        </authorList>
    </citation>
    <scope>NUCLEOTIDE SEQUENCE [LARGE SCALE GENOMIC DNA]</scope>
    <source>
        <strain evidence="3 4">DSM 45230</strain>
    </source>
</reference>
<dbReference type="EMBL" id="JACKVH010000012">
    <property type="protein sequence ID" value="MCV7379699.1"/>
    <property type="molecule type" value="Genomic_DNA"/>
</dbReference>
<reference evidence="2" key="2">
    <citation type="submission" date="2020-07" db="EMBL/GenBank/DDBJ databases">
        <authorList>
            <person name="Pettersson B.M.F."/>
            <person name="Behra P.R.K."/>
            <person name="Ramesh M."/>
            <person name="Das S."/>
            <person name="Dasgupta S."/>
            <person name="Kirsebom L.A."/>
        </authorList>
    </citation>
    <scope>NUCLEOTIDE SEQUENCE</scope>
    <source>
        <strain evidence="2">CCUG 55640</strain>
    </source>
</reference>
<evidence type="ECO:0000313" key="2">
    <source>
        <dbReference type="EMBL" id="MCV7379699.1"/>
    </source>
</evidence>
<evidence type="ECO:0000313" key="5">
    <source>
        <dbReference type="Proteomes" id="UP001141650"/>
    </source>
</evidence>
<evidence type="ECO:0000313" key="4">
    <source>
        <dbReference type="Proteomes" id="UP000192319"/>
    </source>
</evidence>
<dbReference type="EMBL" id="MVHD01000018">
    <property type="protein sequence ID" value="OQZ90422.1"/>
    <property type="molecule type" value="Genomic_DNA"/>
</dbReference>
<evidence type="ECO:0000313" key="3">
    <source>
        <dbReference type="EMBL" id="OQZ90422.1"/>
    </source>
</evidence>